<dbReference type="Gene3D" id="2.40.160.10">
    <property type="entry name" value="Porin"/>
    <property type="match status" value="1"/>
</dbReference>
<evidence type="ECO:0000256" key="7">
    <source>
        <dbReference type="ARBA" id="ARBA00023065"/>
    </source>
</evidence>
<dbReference type="Proteomes" id="UP000054903">
    <property type="component" value="Unassembled WGS sequence"/>
</dbReference>
<accession>A0A157ZU74</accession>
<reference evidence="12" key="1">
    <citation type="submission" date="2016-01" db="EMBL/GenBank/DDBJ databases">
        <authorList>
            <person name="Peeters C."/>
        </authorList>
    </citation>
    <scope>NUCLEOTIDE SEQUENCE</scope>
    <source>
        <strain evidence="12">LMG 29320</strain>
    </source>
</reference>
<keyword evidence="8" id="KW-0626">Porin</keyword>
<evidence type="ECO:0000256" key="8">
    <source>
        <dbReference type="ARBA" id="ARBA00023114"/>
    </source>
</evidence>
<keyword evidence="3" id="KW-0813">Transport</keyword>
<evidence type="ECO:0000256" key="1">
    <source>
        <dbReference type="ARBA" id="ARBA00004571"/>
    </source>
</evidence>
<evidence type="ECO:0000259" key="11">
    <source>
        <dbReference type="Pfam" id="PF13609"/>
    </source>
</evidence>
<protein>
    <submittedName>
        <fullName evidence="12">Porin protein</fullName>
    </submittedName>
</protein>
<keyword evidence="13" id="KW-1185">Reference proteome</keyword>
<comment type="subcellular location">
    <subcellularLocation>
        <location evidence="1">Cell outer membrane</location>
        <topology evidence="1">Multi-pass membrane protein</topology>
    </subcellularLocation>
</comment>
<organism evidence="12 13">
    <name type="scientific">Caballeronia fortuita</name>
    <dbReference type="NCBI Taxonomy" id="1777138"/>
    <lineage>
        <taxon>Bacteria</taxon>
        <taxon>Pseudomonadati</taxon>
        <taxon>Pseudomonadota</taxon>
        <taxon>Betaproteobacteria</taxon>
        <taxon>Burkholderiales</taxon>
        <taxon>Burkholderiaceae</taxon>
        <taxon>Caballeronia</taxon>
    </lineage>
</organism>
<comment type="caution">
    <text evidence="12">The sequence shown here is derived from an EMBL/GenBank/DDBJ whole genome shotgun (WGS) entry which is preliminary data.</text>
</comment>
<dbReference type="GO" id="GO:0015288">
    <property type="term" value="F:porin activity"/>
    <property type="evidence" value="ECO:0007669"/>
    <property type="project" value="UniProtKB-KW"/>
</dbReference>
<feature type="domain" description="Porin" evidence="11">
    <location>
        <begin position="2"/>
        <end position="247"/>
    </location>
</feature>
<evidence type="ECO:0000256" key="3">
    <source>
        <dbReference type="ARBA" id="ARBA00022448"/>
    </source>
</evidence>
<dbReference type="GO" id="GO:0046930">
    <property type="term" value="C:pore complex"/>
    <property type="evidence" value="ECO:0007669"/>
    <property type="project" value="UniProtKB-KW"/>
</dbReference>
<keyword evidence="4" id="KW-1134">Transmembrane beta strand</keyword>
<dbReference type="InterPro" id="IPR033900">
    <property type="entry name" value="Gram_neg_porin_domain"/>
</dbReference>
<evidence type="ECO:0000313" key="12">
    <source>
        <dbReference type="EMBL" id="SAK49036.1"/>
    </source>
</evidence>
<dbReference type="Pfam" id="PF13609">
    <property type="entry name" value="Porin_4"/>
    <property type="match status" value="1"/>
</dbReference>
<gene>
    <name evidence="12" type="ORF">AWB77_01093</name>
</gene>
<evidence type="ECO:0000313" key="13">
    <source>
        <dbReference type="Proteomes" id="UP000054903"/>
    </source>
</evidence>
<dbReference type="AlphaFoldDB" id="A0A157ZU74"/>
<dbReference type="PANTHER" id="PTHR34501:SF9">
    <property type="entry name" value="MAJOR OUTER MEMBRANE PROTEIN P.IA"/>
    <property type="match status" value="1"/>
</dbReference>
<evidence type="ECO:0000256" key="9">
    <source>
        <dbReference type="ARBA" id="ARBA00023136"/>
    </source>
</evidence>
<keyword evidence="7" id="KW-0406">Ion transport</keyword>
<evidence type="ECO:0000256" key="10">
    <source>
        <dbReference type="ARBA" id="ARBA00023237"/>
    </source>
</evidence>
<keyword evidence="6" id="KW-0732">Signal</keyword>
<evidence type="ECO:0000256" key="6">
    <source>
        <dbReference type="ARBA" id="ARBA00022729"/>
    </source>
</evidence>
<evidence type="ECO:0000256" key="2">
    <source>
        <dbReference type="ARBA" id="ARBA00011233"/>
    </source>
</evidence>
<dbReference type="GO" id="GO:0006811">
    <property type="term" value="P:monoatomic ion transport"/>
    <property type="evidence" value="ECO:0007669"/>
    <property type="project" value="UniProtKB-KW"/>
</dbReference>
<dbReference type="SUPFAM" id="SSF56935">
    <property type="entry name" value="Porins"/>
    <property type="match status" value="1"/>
</dbReference>
<dbReference type="STRING" id="1777138.AWB77_01093"/>
<evidence type="ECO:0000256" key="4">
    <source>
        <dbReference type="ARBA" id="ARBA00022452"/>
    </source>
</evidence>
<keyword evidence="10" id="KW-0998">Cell outer membrane</keyword>
<keyword evidence="5" id="KW-0812">Transmembrane</keyword>
<dbReference type="InterPro" id="IPR023614">
    <property type="entry name" value="Porin_dom_sf"/>
</dbReference>
<dbReference type="GO" id="GO:0009279">
    <property type="term" value="C:cell outer membrane"/>
    <property type="evidence" value="ECO:0007669"/>
    <property type="project" value="UniProtKB-SubCell"/>
</dbReference>
<dbReference type="PANTHER" id="PTHR34501">
    <property type="entry name" value="PROTEIN YDDL-RELATED"/>
    <property type="match status" value="1"/>
</dbReference>
<sequence length="287" mass="29834">MFGRKAYVGLADARFGSVTLGRQYDPTVDLVQGITGDGVFGAFFTTPGDADNNDNSIRVNNSVKYTSPTLAGFTFEAMYGLGGTAGSISSGNSMGAALAWSNGGLNIAGGYLYTKNDTLANASSGGFINNGSLVTAGYGVTPGSFQTAHAAISYAFNKFTVGARYSNSQYKTYTPSAVFNDTEKFNVVSGYVAYQFTPALMAAVNYGYTKTSGAQSANYNQVSAGVDYFLSKRTDLYAIAGYTKANGSTLSADGASVVAATANVGDYNTASSNSKQVLAVVGMRHKF</sequence>
<evidence type="ECO:0000256" key="5">
    <source>
        <dbReference type="ARBA" id="ARBA00022692"/>
    </source>
</evidence>
<dbReference type="InterPro" id="IPR050298">
    <property type="entry name" value="Gram-neg_bact_OMP"/>
</dbReference>
<dbReference type="EMBL" id="FCNX02000002">
    <property type="protein sequence ID" value="SAK49036.1"/>
    <property type="molecule type" value="Genomic_DNA"/>
</dbReference>
<comment type="subunit">
    <text evidence="2">Homotrimer.</text>
</comment>
<dbReference type="CDD" id="cd00342">
    <property type="entry name" value="gram_neg_porins"/>
    <property type="match status" value="1"/>
</dbReference>
<proteinExistence type="predicted"/>
<keyword evidence="9" id="KW-0472">Membrane</keyword>
<name>A0A157ZU74_9BURK</name>